<dbReference type="FunFam" id="2.30.38.10:FF:000001">
    <property type="entry name" value="Non-ribosomal peptide synthetase PvdI"/>
    <property type="match status" value="3"/>
</dbReference>
<feature type="domain" description="Carrier" evidence="5">
    <location>
        <begin position="2109"/>
        <end position="2184"/>
    </location>
</feature>
<dbReference type="Proteomes" id="UP000663929">
    <property type="component" value="Chromosome"/>
</dbReference>
<dbReference type="NCBIfam" id="TIGR01733">
    <property type="entry name" value="AA-adenyl-dom"/>
    <property type="match status" value="4"/>
</dbReference>
<dbReference type="Pfam" id="PF13193">
    <property type="entry name" value="AMP-binding_C"/>
    <property type="match status" value="3"/>
</dbReference>
<evidence type="ECO:0000313" key="7">
    <source>
        <dbReference type="Proteomes" id="UP000663929"/>
    </source>
</evidence>
<dbReference type="Gene3D" id="1.10.10.1830">
    <property type="entry name" value="Non-ribosomal peptide synthase, adenylation domain"/>
    <property type="match status" value="1"/>
</dbReference>
<dbReference type="InterPro" id="IPR044894">
    <property type="entry name" value="TubC_N_sf"/>
</dbReference>
<feature type="domain" description="Carrier" evidence="5">
    <location>
        <begin position="4239"/>
        <end position="4317"/>
    </location>
</feature>
<keyword evidence="3" id="KW-0596">Phosphopantetheine</keyword>
<dbReference type="Gene3D" id="2.30.38.10">
    <property type="entry name" value="Luciferase, Domain 3"/>
    <property type="match status" value="3"/>
</dbReference>
<reference evidence="6" key="1">
    <citation type="submission" date="2021-03" db="EMBL/GenBank/DDBJ databases">
        <title>Acanthopleuribacteraceae sp. M133.</title>
        <authorList>
            <person name="Wang G."/>
        </authorList>
    </citation>
    <scope>NUCLEOTIDE SEQUENCE</scope>
    <source>
        <strain evidence="6">M133</strain>
    </source>
</reference>
<dbReference type="GO" id="GO:0072330">
    <property type="term" value="P:monocarboxylic acid biosynthetic process"/>
    <property type="evidence" value="ECO:0007669"/>
    <property type="project" value="UniProtKB-ARBA"/>
</dbReference>
<dbReference type="Gene3D" id="3.40.50.980">
    <property type="match status" value="6"/>
</dbReference>
<evidence type="ECO:0000256" key="1">
    <source>
        <dbReference type="ARBA" id="ARBA00001957"/>
    </source>
</evidence>
<dbReference type="FunFam" id="3.30.300.30:FF:000010">
    <property type="entry name" value="Enterobactin synthetase component F"/>
    <property type="match status" value="1"/>
</dbReference>
<dbReference type="SUPFAM" id="SSF52777">
    <property type="entry name" value="CoA-dependent acyltransferases"/>
    <property type="match status" value="8"/>
</dbReference>
<sequence length="4348" mass="477694">MKLASRLTTPQLMAELRARGVRIWLDEVDQLRFRALKGALDAEMRAELGQRREEIVAFLAHARAATAPVQDAIRRPPEVAPSLSFAQERLWFLDRVQPDSAVFVLVEGFRLRGDLSTTCLDEALRFLIRRHPGLRTSFEEIDGKPVPRIHDRPRWHLEHLDLSDRTDAEARVREDASAFAARPFPLDCAPLFRARLLRLAADEHVLFLGFHHIIADDWSMSVFRAELARVYRALVTGTPHEMDEPAHDYTDFAWWQRTRAEQWESLQDWWARRVADAPQWDLPHVGPRPPRQSYAGACRSFAFDAEDTARLHRLAAESRTTLFQVLVTGFAAAAQRLSGCDDLILGTSTGARPARGFEEVLGLFVNLLPLRVDLGGDPSGRELLARVRRTTTEAYDRAELPFEKIVDAGLGGLRDPSRHPLFQTQVVLTNAVDHPLELPGLEVLPYVDGETRVARQDLSLVFREREGELHCDIEYCRDLFDGPAVDQLFARLRRILLQIVERPDRLLSELTLMEEEEETALMALSVRGGDHPPCDLGVLFQTRAGADPDAIALRHRDIEWTYGQLSARAHAIAAELLEAGIEPDINVGVCLEPGPELVAALLGVILAGGAYVPLAPEYPVDRLAFMIGDAAPLAVITDDAHEAKLPAFELAGLAVVNLDELEPSEAVASLPSPRPDLDHLAYVVYTSGTTGRPKGVQVTHRNVLRLVFDREYLSVAPGDGVVMASNIAFDALTFELWTSLLHGGELLIVDKNVFIDPESYAAVVARHRPAVMFTTTALFNQLARYDNGFFSGFDYVLFGGELVDPESVRLVRQNGPRHLLHVYGPTETTTYASWHPVREVAPDADNVPIGRPIANTSLFVLDRALRPVPLGVPGELYIGGAGLARGYLDRPALTADRFVPNPLAGPDDRGSRLYRTGDLVRRDAQGDIEFLGRVDHQVKIRGFRIEPGEIESILFKHAAVDEAVVVVARDTSENAPASAKRLVAYVQHAADHAPTAAELRAWCEAHLPPHMVPALFVVLAQFPLNPNGKVDRAALPEPIEAPKDSLDQAPRDEIERLLTEIWADAMGRPQVGIHENFFELGGDSLLSIRIKAAARDAGLDFPLQEIFERGTVAGLAEGIRTRATTPEASVGQPDGSAVDTWSEPFVLVPELDRVLLPQGLEDAFPMSQLQLGLIYHGAYEQDPGLAHYQIVLIYRVDQPFDRSAMRAALGRVVANHGMLRTAFDLDTFAEPMQLVYREAELPLAVTDISAEPDREGWLATWMTAERERPFAWDRPPLARLHCFTHGSDSFHLGLTFHHAVMDGWSDAALLRELLDIYGQIRLGLEPGMQPPDLSYRRFVELEREAMADRAQRLFWHRQVADLEPVRLGEDRDDHGEGVRDLYLSTEVSAGLHRLVRRTGAPLKSVLLSAYLEVLRRLQGGEEVVAGLVTHGRPEERDGDRIIGLFVNMLPLRFTAPRGSWLEMVQAAHDAEQALAPHRRFPLAAVMRHRGNRPLYDAVFNFTHFHLDAENQAEDQGVVPVMGSGDTHFALLANFGMEPGSRIITAHLRYDRGRIAPALAHEIGCLTEEVLRTMATAPETSVRAFSASTARALIPAWTRLEDSRAVRRDPLDRFRDQVAANPEATALISRDENMSYRELSAFANRIAHGLKSRGVCRERPVGLCLDSGCARVAAVLGILGAGGFYVPLDPEYPPERLAFMVENLGIRHIVAEPAYCDRFPVDVATLELDEWVAGQPETAPEAAFLPDQLAYVIFTSGSSGRPKGVAVTRDNIETLIDGQNYIEHSSDQVYVQSAAFSFDATTFEIWAPLTTGARLVLPTADERHDLPRTLVDHGVTVLFVTSRLFDSLVEDHLDALRGLRYILTGGEVLAPESIARLLREAPDVCLEAMYGPTETTTFTSAGDLSRIWSGEGPIPLGLPLHHTAIYVLDEDLNPVAPGLPGQIYIAGARLARGYWGAPALTADRFIPNPFAVAGQVGSRLYRTGDRAAFVDGQLQFLGRMDRQVKIRGFRVEPGEVERELCAHDAVTAAYVAVERDGDRALLAAWVAIGDVDLDGAALRAWLSDRLPAHLVPGAIQVMDQFPLTLNGKLNKVALPKILVADIRDEQAYEAPDGAMERLLAATWCDLFDLARVSRHEHFLELGGHSITATRLIARLRRVLDADVPVRLVFEHPTLSELASALEARGLTAPAEAARSEREPEIPVVPRDGALPLSFAQERLFFFEKVHGGETPVFLLPEVLELRGPLDADLLERAFLRVVAEQESLRTRFEERDGQPCQTILSEVAWHLDHRDLSETAEDVVAELVRDLCHRPFSLDEVPLLRAHLLRLAEDRHLLVVVFHHIVADGWSMECFRTAWTAHYAALAAGHHVPADPPRLQVADFAAWQRARWDQGKAADDMAWWADRLADLPLLDLPADRPRPAVLSHRGAVLQTPMSADLTRRIHDFARERQVSVYAVLLGCFHALLARLTGSRDVACGISTATRPSVALERLLGCFVNLLVVRTDLHDNPDFGRIATRAQAAIQDALTHAEAPFEKVAEQQGGARDLSRHPLVGTQCVYVSPREEGHGQVGDLPFELGPYAWDGVAATRNDLTFLFRDDPDGLHLVVEYNADLFDEATAAGFVTRYQVLLEGALAQPTDALSRLPLLTEADRAVIETQSTHHIPLPTQDLAAMFAAKLADRPDAVAVEMADGSQALTYAELDAWSRSIAAELVQLGVGLETPVGLCLAHGPGLVAAVLAVIRLGAVYVPLPPDAPAERLAFMIGDSGMTAILTDGDHEDRLPAFELNFVSLLCIEEATEPALNLPEPCIDGDNLAYIVYTSGTTGRPKGVQITHDNVKRLVCDTEYVALRPGDGVALASNIAFDALTFELWTALLHGGRLVALDKQLLLDADALRAVIEQRRIDALFTTTALFNQFALHRPDLFAGMRYVLFGGELVDPKSVAAILPQGPERLLHVYGPTETTTFATWQPLTEVPADARNLPLGGPIANTDLWLLDPELEPVPCGVTGELYIGGEGLARGYLDRADLTAERFVPHPFASRPGARLYRTGDLMRRLPGGALEFVGRVDHQVKIRGFRIEPAEIEAALMAMPEVSGALVSVVRDDDGTGAKRLVAWLQVDAHELDARTARDVLAERLPDYMIPVAWSVTARFPLNANGKIDRARLPEPVALVALDTGEAAPLSPLERRLAEVWAEVLHRPHVGADESFFDLGGDSLLAIQVKAKSAERGMDFPLRHLFDRPTVRQIAASIEAAESDGVSTPQTAGVTHEDAELLRGYETPFSLLDEDERAGLPDDVVDAYPMSRLQEGMLFHAGLAEDSAIYHDVIAYRVALPLDEGALRDSLTALAGIHPILRTSFHLDLAKRPLQFVHARVDMPLAIVDWRDHTDPQAAFDTFLETEKRVPFAWERAPLMRIFAHHLAEDRFRLTFSFHHAILDGWSEATLFTRLLNEYRTRLAGEPSTLASERVPYRAFIALEQAACADETVRGWWRELLADAEATSLPRAVEPGSADADPRVTIPFNAADAAAARRLATEMGVPLKTVALATHLAAIGYLGGRRDLVTGLVANGRPEVLDGEQTLGLFLNTLPLRFDLGTGTWADLLRRTLELERAMLTRRRLPLAEIQRMMGAERLFETAFNFIHFHVYEDLTRGGGRELVLDREGHARADFPLFAHFAVDPDSGRLHAHLEFEPSRLHPRDAARCADVYAAVLRAMTADPQSRQDLFVPLPKERLADLAAWQQGPRLDFVPIPLDRQFAAQAARTPERVAVRHQGQAWTYAQLAVATAAVADRLRAAGVGPGKRVGVCLGREPHLPAALLAVMQVGAAYVPLDPDYPESRLRAIAEDADLCALIGSRAWAADGQLVSGAKAVPLIEPVAPHHEAPAAVPECVSMSTAEAPAYIIYTSGSTGRPKGVAISHRNAAYLLAWGRDRYSREDLDGVLAATSVCFDLSVFELFLPLSCGGGLILVDNALALNDVPDQARVTLINTVPSAIQALLPRLAIRPRVINLAGEPLHPELVDAIAARLPETRVFDLYGPSEATTYATGAERTALAGATIGRPLANTRAYVLDAALRPVPPGTLGELYLGGAGVVLGYHARPVLTAASFVPDPFSAKPGARLYRTGDLVRWREDGNLTFHGRRDHQIKLRGFRIELGEIESALRTCPGVHEAAVVVHGRGPEALLVAHVAADSETTAVDLRTRLAAHLPAFMIPGHILIGESLPHLPNGKLDRAALPAPEVEATRAYAAPQGELEIVIAQDFARVLGRDDTESVGRHDDFFELGGQSLLAVRLIARLRERFSLDLPQRLLFENPDVAGLAARIETLRVASDYLARGAAVDPVGVDPSVNPTQFDEGEL</sequence>
<name>A0A8A4TTI9_SULCO</name>
<dbReference type="Gene3D" id="3.30.300.30">
    <property type="match status" value="4"/>
</dbReference>
<dbReference type="FunFam" id="1.10.1200.10:FF:000005">
    <property type="entry name" value="Nonribosomal peptide synthetase 1"/>
    <property type="match status" value="1"/>
</dbReference>
<feature type="domain" description="Carrier" evidence="5">
    <location>
        <begin position="1049"/>
        <end position="1123"/>
    </location>
</feature>
<dbReference type="InterPro" id="IPR023213">
    <property type="entry name" value="CAT-like_dom_sf"/>
</dbReference>
<dbReference type="KEGG" id="scor:J3U87_07805"/>
<dbReference type="SUPFAM" id="SSF47336">
    <property type="entry name" value="ACP-like"/>
    <property type="match status" value="4"/>
</dbReference>
<dbReference type="NCBIfam" id="NF003417">
    <property type="entry name" value="PRK04813.1"/>
    <property type="match status" value="4"/>
</dbReference>
<evidence type="ECO:0000313" key="6">
    <source>
        <dbReference type="EMBL" id="QTD52362.1"/>
    </source>
</evidence>
<dbReference type="PROSITE" id="PS50075">
    <property type="entry name" value="CARRIER"/>
    <property type="match status" value="4"/>
</dbReference>
<dbReference type="CDD" id="cd12117">
    <property type="entry name" value="A_NRPS_Srf_like"/>
    <property type="match status" value="2"/>
</dbReference>
<dbReference type="InterPro" id="IPR006162">
    <property type="entry name" value="Ppantetheine_attach_site"/>
</dbReference>
<dbReference type="PROSITE" id="PS00455">
    <property type="entry name" value="AMP_BINDING"/>
    <property type="match status" value="4"/>
</dbReference>
<evidence type="ECO:0000256" key="3">
    <source>
        <dbReference type="ARBA" id="ARBA00022450"/>
    </source>
</evidence>
<gene>
    <name evidence="6" type="ORF">J3U87_07805</name>
</gene>
<dbReference type="PANTHER" id="PTHR45527">
    <property type="entry name" value="NONRIBOSOMAL PEPTIDE SYNTHETASE"/>
    <property type="match status" value="1"/>
</dbReference>
<dbReference type="Gene3D" id="3.30.559.30">
    <property type="entry name" value="Nonribosomal peptide synthetase, condensation domain"/>
    <property type="match status" value="4"/>
</dbReference>
<dbReference type="GO" id="GO:0044550">
    <property type="term" value="P:secondary metabolite biosynthetic process"/>
    <property type="evidence" value="ECO:0007669"/>
    <property type="project" value="TreeGrafter"/>
</dbReference>
<dbReference type="GO" id="GO:0005737">
    <property type="term" value="C:cytoplasm"/>
    <property type="evidence" value="ECO:0007669"/>
    <property type="project" value="TreeGrafter"/>
</dbReference>
<protein>
    <submittedName>
        <fullName evidence="6">Amino acid adenylation domain-containing protein</fullName>
    </submittedName>
</protein>
<evidence type="ECO:0000256" key="4">
    <source>
        <dbReference type="ARBA" id="ARBA00022553"/>
    </source>
</evidence>
<keyword evidence="4" id="KW-0597">Phosphoprotein</keyword>
<dbReference type="CDD" id="cd19531">
    <property type="entry name" value="LCL_NRPS-like"/>
    <property type="match status" value="2"/>
</dbReference>
<dbReference type="GO" id="GO:0043041">
    <property type="term" value="P:amino acid activation for nonribosomal peptide biosynthetic process"/>
    <property type="evidence" value="ECO:0007669"/>
    <property type="project" value="TreeGrafter"/>
</dbReference>
<dbReference type="Gene3D" id="3.30.559.10">
    <property type="entry name" value="Chloramphenicol acetyltransferase-like domain"/>
    <property type="match status" value="4"/>
</dbReference>
<keyword evidence="7" id="KW-1185">Reference proteome</keyword>
<organism evidence="6 7">
    <name type="scientific">Sulfidibacter corallicola</name>
    <dbReference type="NCBI Taxonomy" id="2818388"/>
    <lineage>
        <taxon>Bacteria</taxon>
        <taxon>Pseudomonadati</taxon>
        <taxon>Acidobacteriota</taxon>
        <taxon>Holophagae</taxon>
        <taxon>Acanthopleuribacterales</taxon>
        <taxon>Acanthopleuribacteraceae</taxon>
        <taxon>Sulfidibacter</taxon>
    </lineage>
</organism>
<dbReference type="RefSeq" id="WP_237382470.1">
    <property type="nucleotide sequence ID" value="NZ_CP071793.1"/>
</dbReference>
<dbReference type="InterPro" id="IPR000873">
    <property type="entry name" value="AMP-dep_synth/lig_dom"/>
</dbReference>
<dbReference type="PANTHER" id="PTHR45527:SF1">
    <property type="entry name" value="FATTY ACID SYNTHASE"/>
    <property type="match status" value="1"/>
</dbReference>
<dbReference type="Pfam" id="PF18563">
    <property type="entry name" value="TubC_N"/>
    <property type="match status" value="1"/>
</dbReference>
<evidence type="ECO:0000256" key="2">
    <source>
        <dbReference type="ARBA" id="ARBA00006432"/>
    </source>
</evidence>
<dbReference type="InterPro" id="IPR020845">
    <property type="entry name" value="AMP-binding_CS"/>
</dbReference>
<dbReference type="InterPro" id="IPR045851">
    <property type="entry name" value="AMP-bd_C_sf"/>
</dbReference>
<dbReference type="GO" id="GO:0003824">
    <property type="term" value="F:catalytic activity"/>
    <property type="evidence" value="ECO:0007669"/>
    <property type="project" value="InterPro"/>
</dbReference>
<dbReference type="InterPro" id="IPR010071">
    <property type="entry name" value="AA_adenyl_dom"/>
</dbReference>
<dbReference type="EMBL" id="CP071793">
    <property type="protein sequence ID" value="QTD52362.1"/>
    <property type="molecule type" value="Genomic_DNA"/>
</dbReference>
<proteinExistence type="inferred from homology"/>
<dbReference type="InterPro" id="IPR020806">
    <property type="entry name" value="PKS_PP-bd"/>
</dbReference>
<dbReference type="FunFam" id="3.40.50.980:FF:000001">
    <property type="entry name" value="Non-ribosomal peptide synthetase"/>
    <property type="match status" value="1"/>
</dbReference>
<dbReference type="InterPro" id="IPR036736">
    <property type="entry name" value="ACP-like_sf"/>
</dbReference>
<dbReference type="Pfam" id="PF00501">
    <property type="entry name" value="AMP-binding"/>
    <property type="match status" value="4"/>
</dbReference>
<dbReference type="Gene3D" id="1.10.1200.10">
    <property type="entry name" value="ACP-like"/>
    <property type="match status" value="4"/>
</dbReference>
<dbReference type="PROSITE" id="PS00012">
    <property type="entry name" value="PHOSPHOPANTETHEINE"/>
    <property type="match status" value="1"/>
</dbReference>
<evidence type="ECO:0000259" key="5">
    <source>
        <dbReference type="PROSITE" id="PS50075"/>
    </source>
</evidence>
<accession>A0A8A4TTI9</accession>
<dbReference type="SMART" id="SM00823">
    <property type="entry name" value="PKS_PP"/>
    <property type="match status" value="4"/>
</dbReference>
<dbReference type="InterPro" id="IPR001242">
    <property type="entry name" value="Condensation_dom"/>
</dbReference>
<dbReference type="FunFam" id="3.30.300.30:FF:000015">
    <property type="entry name" value="Nonribosomal peptide synthase SidD"/>
    <property type="match status" value="1"/>
</dbReference>
<dbReference type="SUPFAM" id="SSF56801">
    <property type="entry name" value="Acetyl-CoA synthetase-like"/>
    <property type="match status" value="4"/>
</dbReference>
<dbReference type="Pfam" id="PF00668">
    <property type="entry name" value="Condensation"/>
    <property type="match status" value="4"/>
</dbReference>
<comment type="cofactor">
    <cofactor evidence="1">
        <name>pantetheine 4'-phosphate</name>
        <dbReference type="ChEBI" id="CHEBI:47942"/>
    </cofactor>
</comment>
<dbReference type="InterPro" id="IPR025110">
    <property type="entry name" value="AMP-bd_C"/>
</dbReference>
<dbReference type="InterPro" id="IPR009081">
    <property type="entry name" value="PP-bd_ACP"/>
</dbReference>
<dbReference type="Pfam" id="PF00550">
    <property type="entry name" value="PP-binding"/>
    <property type="match status" value="4"/>
</dbReference>
<dbReference type="GO" id="GO:0031177">
    <property type="term" value="F:phosphopantetheine binding"/>
    <property type="evidence" value="ECO:0007669"/>
    <property type="project" value="InterPro"/>
</dbReference>
<dbReference type="InterPro" id="IPR042099">
    <property type="entry name" value="ANL_N_sf"/>
</dbReference>
<feature type="domain" description="Carrier" evidence="5">
    <location>
        <begin position="3175"/>
        <end position="3249"/>
    </location>
</feature>
<dbReference type="InterPro" id="IPR041464">
    <property type="entry name" value="TubC_N"/>
</dbReference>
<dbReference type="Gene3D" id="3.40.50.12780">
    <property type="entry name" value="N-terminal domain of ligase-like"/>
    <property type="match status" value="1"/>
</dbReference>
<dbReference type="FunFam" id="1.10.1200.10:FF:000016">
    <property type="entry name" value="Non-ribosomal peptide synthase"/>
    <property type="match status" value="1"/>
</dbReference>
<comment type="similarity">
    <text evidence="2">Belongs to the ATP-dependent AMP-binding enzyme family.</text>
</comment>